<dbReference type="Pfam" id="PF13247">
    <property type="entry name" value="Fer4_11"/>
    <property type="match status" value="1"/>
</dbReference>
<dbReference type="InterPro" id="IPR017900">
    <property type="entry name" value="4Fe4S_Fe_S_CS"/>
</dbReference>
<dbReference type="EMBL" id="SOIJ01000210">
    <property type="protein sequence ID" value="TET92460.1"/>
    <property type="molecule type" value="Genomic_DNA"/>
</dbReference>
<dbReference type="InterPro" id="IPR017896">
    <property type="entry name" value="4Fe4S_Fe-S-bd"/>
</dbReference>
<reference evidence="6 7" key="1">
    <citation type="submission" date="2019-03" db="EMBL/GenBank/DDBJ databases">
        <title>Metabolic potential of uncultured bacteria and archaea associated with petroleum seepage in deep-sea sediments.</title>
        <authorList>
            <person name="Dong X."/>
            <person name="Hubert C."/>
        </authorList>
    </citation>
    <scope>NUCLEOTIDE SEQUENCE [LARGE SCALE GENOMIC DNA]</scope>
    <source>
        <strain evidence="6">E29_bin28</strain>
    </source>
</reference>
<proteinExistence type="predicted"/>
<dbReference type="PANTHER" id="PTHR43177:SF3">
    <property type="entry name" value="PROTEIN NRFC HOMOLOG"/>
    <property type="match status" value="1"/>
</dbReference>
<name>A0A523YLN8_UNCAE</name>
<dbReference type="InterPro" id="IPR050954">
    <property type="entry name" value="ET_IronSulfur_Cluster-Binding"/>
</dbReference>
<keyword evidence="3" id="KW-0408">Iron</keyword>
<evidence type="ECO:0000256" key="1">
    <source>
        <dbReference type="ARBA" id="ARBA00022485"/>
    </source>
</evidence>
<gene>
    <name evidence="6" type="ORF">E3J33_03730</name>
</gene>
<dbReference type="PROSITE" id="PS51379">
    <property type="entry name" value="4FE4S_FER_2"/>
    <property type="match status" value="2"/>
</dbReference>
<dbReference type="AlphaFoldDB" id="A0A523YLN8"/>
<evidence type="ECO:0000256" key="3">
    <source>
        <dbReference type="ARBA" id="ARBA00023004"/>
    </source>
</evidence>
<feature type="domain" description="4Fe-4S ferredoxin-type" evidence="5">
    <location>
        <begin position="71"/>
        <end position="100"/>
    </location>
</feature>
<evidence type="ECO:0000256" key="2">
    <source>
        <dbReference type="ARBA" id="ARBA00022723"/>
    </source>
</evidence>
<keyword evidence="4" id="KW-0411">Iron-sulfur</keyword>
<dbReference type="GO" id="GO:0051539">
    <property type="term" value="F:4 iron, 4 sulfur cluster binding"/>
    <property type="evidence" value="ECO:0007669"/>
    <property type="project" value="UniProtKB-KW"/>
</dbReference>
<accession>A0A523YLN8</accession>
<evidence type="ECO:0000256" key="4">
    <source>
        <dbReference type="ARBA" id="ARBA00023014"/>
    </source>
</evidence>
<dbReference type="PROSITE" id="PS00198">
    <property type="entry name" value="4FE4S_FER_1"/>
    <property type="match status" value="1"/>
</dbReference>
<keyword evidence="1" id="KW-0004">4Fe-4S</keyword>
<comment type="caution">
    <text evidence="6">The sequence shown here is derived from an EMBL/GenBank/DDBJ whole genome shotgun (WGS) entry which is preliminary data.</text>
</comment>
<organism evidence="6 7">
    <name type="scientific">Aerophobetes bacterium</name>
    <dbReference type="NCBI Taxonomy" id="2030807"/>
    <lineage>
        <taxon>Bacteria</taxon>
        <taxon>Candidatus Aerophobota</taxon>
    </lineage>
</organism>
<evidence type="ECO:0000313" key="6">
    <source>
        <dbReference type="EMBL" id="TET92460.1"/>
    </source>
</evidence>
<dbReference type="CDD" id="cd04410">
    <property type="entry name" value="DMSOR_beta-like"/>
    <property type="match status" value="1"/>
</dbReference>
<keyword evidence="2" id="KW-0479">Metal-binding</keyword>
<dbReference type="PANTHER" id="PTHR43177">
    <property type="entry name" value="PROTEIN NRFC"/>
    <property type="match status" value="1"/>
</dbReference>
<sequence>MAKRLFIDLDKCADCEECTVKCRCSYPYHPQNNGIIYLREWLHFQLICRKCEDAPCLNACRYEALERPENDIIKRNNFLCVGCKSCALACPFGTIYFEMIPFLTFNCDLCEGRLEEKEMPLCSKTCPKEAIKYGDFEADPKENRHLLNNVVVQVTPWKKV</sequence>
<evidence type="ECO:0000259" key="5">
    <source>
        <dbReference type="PROSITE" id="PS51379"/>
    </source>
</evidence>
<dbReference type="SUPFAM" id="SSF54862">
    <property type="entry name" value="4Fe-4S ferredoxins"/>
    <property type="match status" value="1"/>
</dbReference>
<protein>
    <submittedName>
        <fullName evidence="6">4Fe-4S ferredoxin</fullName>
    </submittedName>
</protein>
<dbReference type="Proteomes" id="UP000316925">
    <property type="component" value="Unassembled WGS sequence"/>
</dbReference>
<dbReference type="GO" id="GO:0046872">
    <property type="term" value="F:metal ion binding"/>
    <property type="evidence" value="ECO:0007669"/>
    <property type="project" value="UniProtKB-KW"/>
</dbReference>
<feature type="domain" description="4Fe-4S ferredoxin-type" evidence="5">
    <location>
        <begin position="3"/>
        <end position="32"/>
    </location>
</feature>
<evidence type="ECO:0000313" key="7">
    <source>
        <dbReference type="Proteomes" id="UP000316925"/>
    </source>
</evidence>
<dbReference type="Gene3D" id="3.30.70.20">
    <property type="match status" value="2"/>
</dbReference>